<feature type="domain" description="VWFC" evidence="4">
    <location>
        <begin position="417"/>
        <end position="475"/>
    </location>
</feature>
<proteinExistence type="predicted"/>
<dbReference type="InterPro" id="IPR001007">
    <property type="entry name" value="VWF_dom"/>
</dbReference>
<sequence length="754" mass="82693">MNRLKTNCADVKCVIKPSPRCPEDSEIIEGFVPTGECCPTPSQCQCRPENCAYLLCSSNEEMVRVRAGSNTPGSCCDVFQCRPRVSQQCENVRCASYPLSSIECPSDSTAVRDPNPSSECCPGEPICQCKPCTQPTCSGRRQPKVTFRADGKPGSCCDEYSCKSVAEPVMAGCSVNGTRHLHGTTYEREECRVCECRNGVSYCERKKCPTRSCTRLIMRQGACCPECDNEVAEPRSAAGETWSPEPCTKCRCGERGERICESAFCYADCPNGFMKDRNNCRLCKCKADEVKVRSCPSIDKCQLKCTRGFVTDKSGCQTCACLPHTHKCKELTGCIKQCPYGYRLNKKGCDRCKCRRCPSMDSCDKECTFGLSLNDYGCNICKCKGKCKFFSYCIDWATNLVTSSAEELPAPEKPNTHSCLDEKIDRRRDDGETWSSDCFICVCRGGDVMCDVIKCPVPSCNNPMIREGDCCPSCNGRIKKKRNSTSSAPVPQSLSCQEPGGNWYVEGETWKVTSCTTCVCHRGLIMCTSRKCPATKCMQPILHPGECCPKCPEFAGNLNIASLGPSCKSSKGEVHKSGSSWKTGPCTSHACLGGTIQSFSEQCPKIQDCVSPVRLRGQCCPTCLVQQKSCQANDTTYRHGELWNDSHAPCVKCRCTDGEIECFRPMCDPVPASCPRVFRRDGACCDECELPESGPPYPTPSESTTVTTVTSPKTGGVNWLTIVLAISAICIVAICVLVVVISMKKRCSTRHLHK</sequence>
<feature type="domain" description="VWFC" evidence="4">
    <location>
        <begin position="628"/>
        <end position="689"/>
    </location>
</feature>
<dbReference type="SUPFAM" id="SSF57603">
    <property type="entry name" value="FnI-like domain"/>
    <property type="match status" value="5"/>
</dbReference>
<keyword evidence="3" id="KW-1133">Transmembrane helix</keyword>
<feature type="domain" description="Antistasin-like" evidence="5">
    <location>
        <begin position="328"/>
        <end position="354"/>
    </location>
</feature>
<feature type="domain" description="Antistasin-like" evidence="5">
    <location>
        <begin position="295"/>
        <end position="321"/>
    </location>
</feature>
<evidence type="ECO:0008006" key="8">
    <source>
        <dbReference type="Google" id="ProtNLM"/>
    </source>
</evidence>
<dbReference type="PANTHER" id="PTHR46439:SF1">
    <property type="entry name" value="CYSTEINE-RICH MOTOR NEURON 1 PROTEIN"/>
    <property type="match status" value="1"/>
</dbReference>
<keyword evidence="3" id="KW-0812">Transmembrane</keyword>
<evidence type="ECO:0000259" key="5">
    <source>
        <dbReference type="PROSITE" id="PS51252"/>
    </source>
</evidence>
<dbReference type="GO" id="GO:0004867">
    <property type="term" value="F:serine-type endopeptidase inhibitor activity"/>
    <property type="evidence" value="ECO:0007669"/>
    <property type="project" value="InterPro"/>
</dbReference>
<dbReference type="STRING" id="7719.ENSCINP00000019468"/>
<dbReference type="Pfam" id="PF23334">
    <property type="entry name" value="VWC2L_2nd"/>
    <property type="match status" value="1"/>
</dbReference>
<dbReference type="InterPro" id="IPR052624">
    <property type="entry name" value="CRIM1"/>
</dbReference>
<dbReference type="SMART" id="SM00214">
    <property type="entry name" value="VWC"/>
    <property type="match status" value="6"/>
</dbReference>
<name>F6TJN1_CIOIN</name>
<keyword evidence="2" id="KW-0677">Repeat</keyword>
<dbReference type="PROSITE" id="PS50184">
    <property type="entry name" value="VWFC_2"/>
    <property type="match status" value="5"/>
</dbReference>
<dbReference type="InParanoid" id="F6TJN1"/>
<dbReference type="Gene3D" id="6.20.200.20">
    <property type="match status" value="5"/>
</dbReference>
<dbReference type="PANTHER" id="PTHR46439">
    <property type="entry name" value="CYSTEINE-RICH MOTOR NEURON 1 PROTEIN"/>
    <property type="match status" value="1"/>
</dbReference>
<evidence type="ECO:0000256" key="1">
    <source>
        <dbReference type="ARBA" id="ARBA00022729"/>
    </source>
</evidence>
<evidence type="ECO:0000259" key="4">
    <source>
        <dbReference type="PROSITE" id="PS50184"/>
    </source>
</evidence>
<dbReference type="HOGENOM" id="CLU_008434_0_0_1"/>
<dbReference type="EMBL" id="EAAA01001711">
    <property type="status" value="NOT_ANNOTATED_CDS"/>
    <property type="molecule type" value="Genomic_DNA"/>
</dbReference>
<evidence type="ECO:0000256" key="3">
    <source>
        <dbReference type="SAM" id="Phobius"/>
    </source>
</evidence>
<feature type="transmembrane region" description="Helical" evidence="3">
    <location>
        <begin position="719"/>
        <end position="741"/>
    </location>
</feature>
<dbReference type="Proteomes" id="UP000008144">
    <property type="component" value="Chromosome 3"/>
</dbReference>
<keyword evidence="1" id="KW-0732">Signal</keyword>
<dbReference type="InterPro" id="IPR004094">
    <property type="entry name" value="Antistasin-like"/>
</dbReference>
<accession>F6TJN1</accession>
<keyword evidence="3" id="KW-0472">Membrane</keyword>
<feature type="domain" description="VWFC" evidence="4">
    <location>
        <begin position="565"/>
        <end position="624"/>
    </location>
</feature>
<reference evidence="6" key="4">
    <citation type="submission" date="2025-09" db="UniProtKB">
        <authorList>
            <consortium name="Ensembl"/>
        </authorList>
    </citation>
    <scope>IDENTIFICATION</scope>
</reference>
<dbReference type="GeneTree" id="ENSGT00940000160910"/>
<organism evidence="6 7">
    <name type="scientific">Ciona intestinalis</name>
    <name type="common">Transparent sea squirt</name>
    <name type="synonym">Ascidia intestinalis</name>
    <dbReference type="NCBI Taxonomy" id="7719"/>
    <lineage>
        <taxon>Eukaryota</taxon>
        <taxon>Metazoa</taxon>
        <taxon>Chordata</taxon>
        <taxon>Tunicata</taxon>
        <taxon>Ascidiacea</taxon>
        <taxon>Phlebobranchia</taxon>
        <taxon>Cionidae</taxon>
        <taxon>Ciona</taxon>
    </lineage>
</organism>
<dbReference type="AlphaFoldDB" id="F6TJN1"/>
<evidence type="ECO:0000256" key="2">
    <source>
        <dbReference type="ARBA" id="ARBA00022737"/>
    </source>
</evidence>
<feature type="domain" description="Antistasin-like" evidence="5">
    <location>
        <begin position="260"/>
        <end position="285"/>
    </location>
</feature>
<feature type="domain" description="VWFC" evidence="4">
    <location>
        <begin position="494"/>
        <end position="552"/>
    </location>
</feature>
<protein>
    <recommendedName>
        <fullName evidence="8">Cysteine-rich motor neuron 1 protein</fullName>
    </recommendedName>
</protein>
<dbReference type="Gene3D" id="2.10.22.10">
    <property type="entry name" value="Antistasin, domain 1"/>
    <property type="match status" value="2"/>
</dbReference>
<dbReference type="Ensembl" id="ENSCINT00000019468.3">
    <property type="protein sequence ID" value="ENSCINP00000019468.3"/>
    <property type="gene ID" value="ENSCING00000009574.3"/>
</dbReference>
<dbReference type="InterPro" id="IPR011061">
    <property type="entry name" value="Hirudin/antistatin"/>
</dbReference>
<evidence type="ECO:0000313" key="6">
    <source>
        <dbReference type="Ensembl" id="ENSCINP00000019468.3"/>
    </source>
</evidence>
<feature type="domain" description="Antistasin-like" evidence="5">
    <location>
        <begin position="357"/>
        <end position="383"/>
    </location>
</feature>
<dbReference type="OMA" id="DENDIAH"/>
<dbReference type="PROSITE" id="PS51252">
    <property type="entry name" value="ANTISTASIN"/>
    <property type="match status" value="4"/>
</dbReference>
<reference evidence="6" key="3">
    <citation type="submission" date="2025-08" db="UniProtKB">
        <authorList>
            <consortium name="Ensembl"/>
        </authorList>
    </citation>
    <scope>IDENTIFICATION</scope>
</reference>
<dbReference type="PROSITE" id="PS01208">
    <property type="entry name" value="VWFC_1"/>
    <property type="match status" value="3"/>
</dbReference>
<dbReference type="Pfam" id="PF02822">
    <property type="entry name" value="Antistasin"/>
    <property type="match status" value="2"/>
</dbReference>
<evidence type="ECO:0000313" key="7">
    <source>
        <dbReference type="Proteomes" id="UP000008144"/>
    </source>
</evidence>
<reference evidence="7" key="1">
    <citation type="journal article" date="2002" name="Science">
        <title>The draft genome of Ciona intestinalis: insights into chordate and vertebrate origins.</title>
        <authorList>
            <person name="Dehal P."/>
            <person name="Satou Y."/>
            <person name="Campbell R.K."/>
            <person name="Chapman J."/>
            <person name="Degnan B."/>
            <person name="De Tomaso A."/>
            <person name="Davidson B."/>
            <person name="Di Gregorio A."/>
            <person name="Gelpke M."/>
            <person name="Goodstein D.M."/>
            <person name="Harafuji N."/>
            <person name="Hastings K.E."/>
            <person name="Ho I."/>
            <person name="Hotta K."/>
            <person name="Huang W."/>
            <person name="Kawashima T."/>
            <person name="Lemaire P."/>
            <person name="Martinez D."/>
            <person name="Meinertzhagen I.A."/>
            <person name="Necula S."/>
            <person name="Nonaka M."/>
            <person name="Putnam N."/>
            <person name="Rash S."/>
            <person name="Saiga H."/>
            <person name="Satake M."/>
            <person name="Terry A."/>
            <person name="Yamada L."/>
            <person name="Wang H.G."/>
            <person name="Awazu S."/>
            <person name="Azumi K."/>
            <person name="Boore J."/>
            <person name="Branno M."/>
            <person name="Chin-Bow S."/>
            <person name="DeSantis R."/>
            <person name="Doyle S."/>
            <person name="Francino P."/>
            <person name="Keys D.N."/>
            <person name="Haga S."/>
            <person name="Hayashi H."/>
            <person name="Hino K."/>
            <person name="Imai K.S."/>
            <person name="Inaba K."/>
            <person name="Kano S."/>
            <person name="Kobayashi K."/>
            <person name="Kobayashi M."/>
            <person name="Lee B.I."/>
            <person name="Makabe K.W."/>
            <person name="Manohar C."/>
            <person name="Matassi G."/>
            <person name="Medina M."/>
            <person name="Mochizuki Y."/>
            <person name="Mount S."/>
            <person name="Morishita T."/>
            <person name="Miura S."/>
            <person name="Nakayama A."/>
            <person name="Nishizaka S."/>
            <person name="Nomoto H."/>
            <person name="Ohta F."/>
            <person name="Oishi K."/>
            <person name="Rigoutsos I."/>
            <person name="Sano M."/>
            <person name="Sasaki A."/>
            <person name="Sasakura Y."/>
            <person name="Shoguchi E."/>
            <person name="Shin-i T."/>
            <person name="Spagnuolo A."/>
            <person name="Stainier D."/>
            <person name="Suzuki M.M."/>
            <person name="Tassy O."/>
            <person name="Takatori N."/>
            <person name="Tokuoka M."/>
            <person name="Yagi K."/>
            <person name="Yoshizaki F."/>
            <person name="Wada S."/>
            <person name="Zhang C."/>
            <person name="Hyatt P.D."/>
            <person name="Larimer F."/>
            <person name="Detter C."/>
            <person name="Doggett N."/>
            <person name="Glavina T."/>
            <person name="Hawkins T."/>
            <person name="Richardson P."/>
            <person name="Lucas S."/>
            <person name="Kohara Y."/>
            <person name="Levine M."/>
            <person name="Satoh N."/>
            <person name="Rokhsar D.S."/>
        </authorList>
    </citation>
    <scope>NUCLEOTIDE SEQUENCE [LARGE SCALE GENOMIC DNA]</scope>
</reference>
<keyword evidence="7" id="KW-1185">Reference proteome</keyword>
<reference evidence="6" key="2">
    <citation type="journal article" date="2008" name="Genome Biol.">
        <title>Improved genome assembly and evidence-based global gene model set for the chordate Ciona intestinalis: new insight into intron and operon populations.</title>
        <authorList>
            <person name="Satou Y."/>
            <person name="Mineta K."/>
            <person name="Ogasawara M."/>
            <person name="Sasakura Y."/>
            <person name="Shoguchi E."/>
            <person name="Ueno K."/>
            <person name="Yamada L."/>
            <person name="Matsumoto J."/>
            <person name="Wasserscheid J."/>
            <person name="Dewar K."/>
            <person name="Wiley G.B."/>
            <person name="Macmil S.L."/>
            <person name="Roe B.A."/>
            <person name="Zeller R.W."/>
            <person name="Hastings K.E."/>
            <person name="Lemaire P."/>
            <person name="Lindquist E."/>
            <person name="Endo T."/>
            <person name="Hotta K."/>
            <person name="Inaba K."/>
        </authorList>
    </citation>
    <scope>NUCLEOTIDE SEQUENCE [LARGE SCALE GENOMIC DNA]</scope>
    <source>
        <strain evidence="6">wild type</strain>
    </source>
</reference>
<feature type="domain" description="VWFC" evidence="4">
    <location>
        <begin position="171"/>
        <end position="228"/>
    </location>
</feature>
<dbReference type="SUPFAM" id="SSF57262">
    <property type="entry name" value="Leech antihemostatic proteins"/>
    <property type="match status" value="1"/>
</dbReference>
<dbReference type="Pfam" id="PF00093">
    <property type="entry name" value="VWC"/>
    <property type="match status" value="3"/>
</dbReference>